<protein>
    <submittedName>
        <fullName evidence="1">Uncharacterized protein</fullName>
    </submittedName>
</protein>
<dbReference type="EMBL" id="JMUI01000011">
    <property type="protein sequence ID" value="KDM54935.1"/>
    <property type="molecule type" value="Genomic_DNA"/>
</dbReference>
<gene>
    <name evidence="1" type="ORF">AE32_02430</name>
</gene>
<dbReference type="Proteomes" id="UP000027208">
    <property type="component" value="Unassembled WGS sequence"/>
</dbReference>
<sequence length="133" mass="15909">MKVIYRWRESDTWNDGILRPDCDFSEVSESFKGLVFNLLLDDEGHGLEYLSNWIDEGLIEVEKIYNGTLDFYDMWGHAWGAEISKENVLIYWGYDDTEREENMSFESFYTILREWSQFLKTEPNETNIVEFEC</sequence>
<accession>A0A836Z0S6</accession>
<comment type="caution">
    <text evidence="1">The sequence shown here is derived from an EMBL/GenBank/DDBJ whole genome shotgun (WGS) entry which is preliminary data.</text>
</comment>
<dbReference type="RefSeq" id="WP_031952875.1">
    <property type="nucleotide sequence ID" value="NZ_KK737786.1"/>
</dbReference>
<reference evidence="1 2" key="1">
    <citation type="submission" date="2014-04" db="EMBL/GenBank/DDBJ databases">
        <title>The Genome Sequence of Acinetobacter baumanii BIDMC 57.</title>
        <authorList>
            <consortium name="The Broad Institute Genomics Platform"/>
            <consortium name="The Broad Institute Genome Sequencing Center for Infectious Disease"/>
            <person name="Murphy C."/>
            <person name="Cosimi L."/>
            <person name="Cerqueira G."/>
            <person name="Feldgarden M."/>
            <person name="Earl A."/>
            <person name="Spencer M.D."/>
            <person name="Fodor A."/>
            <person name="Sautter R.L."/>
            <person name="Hung D."/>
            <person name="Onderdonk A.B."/>
            <person name="Ernst C."/>
            <person name="Delaney M."/>
            <person name="DuBois A."/>
            <person name="Young S.K."/>
            <person name="Zeng Q."/>
            <person name="Gargeya S."/>
            <person name="Abouelleil A."/>
            <person name="Alvarado L."/>
            <person name="Chapman S.B."/>
            <person name="Gainer-Dewar J."/>
            <person name="Goldberg J."/>
            <person name="Griggs A."/>
            <person name="Gujja S."/>
            <person name="Hansen M."/>
            <person name="Howarth C."/>
            <person name="Imamovic A."/>
            <person name="Larimer J."/>
            <person name="Pearson M."/>
            <person name="Poon T.W."/>
            <person name="Priest M."/>
            <person name="Roberts A."/>
            <person name="Saif S."/>
            <person name="Shea T."/>
            <person name="Sykes S."/>
            <person name="Wortman J."/>
            <person name="Nusbaum C."/>
            <person name="Birren B."/>
        </authorList>
    </citation>
    <scope>NUCLEOTIDE SEQUENCE [LARGE SCALE GENOMIC DNA]</scope>
    <source>
        <strain evidence="1 2">BIDMC 57</strain>
    </source>
</reference>
<name>A0A836Z0S6_ACINO</name>
<evidence type="ECO:0000313" key="1">
    <source>
        <dbReference type="EMBL" id="KDM54935.1"/>
    </source>
</evidence>
<evidence type="ECO:0000313" key="2">
    <source>
        <dbReference type="Proteomes" id="UP000027208"/>
    </source>
</evidence>
<organism evidence="1 2">
    <name type="scientific">Acinetobacter nosocomialis</name>
    <dbReference type="NCBI Taxonomy" id="106654"/>
    <lineage>
        <taxon>Bacteria</taxon>
        <taxon>Pseudomonadati</taxon>
        <taxon>Pseudomonadota</taxon>
        <taxon>Gammaproteobacteria</taxon>
        <taxon>Moraxellales</taxon>
        <taxon>Moraxellaceae</taxon>
        <taxon>Acinetobacter</taxon>
        <taxon>Acinetobacter calcoaceticus/baumannii complex</taxon>
    </lineage>
</organism>
<proteinExistence type="predicted"/>
<dbReference type="AlphaFoldDB" id="A0A836Z0S6"/>